<dbReference type="Gene3D" id="1.20.1290.10">
    <property type="entry name" value="AhpD-like"/>
    <property type="match status" value="1"/>
</dbReference>
<dbReference type="Proteomes" id="UP000283458">
    <property type="component" value="Unassembled WGS sequence"/>
</dbReference>
<dbReference type="PANTHER" id="PTHR35446:SF2">
    <property type="entry name" value="CARBOXYMUCONOLACTONE DECARBOXYLASE-LIKE DOMAIN-CONTAINING PROTEIN"/>
    <property type="match status" value="1"/>
</dbReference>
<reference evidence="2 3" key="1">
    <citation type="submission" date="2018-09" db="EMBL/GenBank/DDBJ databases">
        <authorList>
            <person name="Zhu H."/>
        </authorList>
    </citation>
    <scope>NUCLEOTIDE SEQUENCE [LARGE SCALE GENOMIC DNA]</scope>
    <source>
        <strain evidence="2 3">K2W22B-5</strain>
    </source>
</reference>
<evidence type="ECO:0000313" key="2">
    <source>
        <dbReference type="EMBL" id="RJF83180.1"/>
    </source>
</evidence>
<dbReference type="RefSeq" id="WP_119828821.1">
    <property type="nucleotide sequence ID" value="NZ_QYUL01000001.1"/>
</dbReference>
<proteinExistence type="predicted"/>
<gene>
    <name evidence="2" type="ORF">D3877_00290</name>
</gene>
<evidence type="ECO:0000259" key="1">
    <source>
        <dbReference type="Pfam" id="PF02627"/>
    </source>
</evidence>
<sequence length="148" mass="15771">METRFTILADAPALYKALGAVTAALGASALPAGLKHLIDLRVSQINGCVFCIGKHSDEALRDGDRADRVAALPNWADSSLFTPDERAALAWAEALTRSESGRVDDLLPELGRHFSREQIAALTMAVATINAWNRVGIAQFREAVSAAA</sequence>
<keyword evidence="3" id="KW-1185">Reference proteome</keyword>
<dbReference type="OrthoDB" id="9801997at2"/>
<dbReference type="GO" id="GO:0051920">
    <property type="term" value="F:peroxiredoxin activity"/>
    <property type="evidence" value="ECO:0007669"/>
    <property type="project" value="InterPro"/>
</dbReference>
<name>A0A418VZH8_9PROT</name>
<dbReference type="NCBIfam" id="TIGR00778">
    <property type="entry name" value="ahpD_dom"/>
    <property type="match status" value="1"/>
</dbReference>
<dbReference type="PANTHER" id="PTHR35446">
    <property type="entry name" value="SI:CH211-175M2.5"/>
    <property type="match status" value="1"/>
</dbReference>
<dbReference type="InterPro" id="IPR004675">
    <property type="entry name" value="AhpD_core"/>
</dbReference>
<dbReference type="AlphaFoldDB" id="A0A418VZH8"/>
<dbReference type="InterPro" id="IPR029032">
    <property type="entry name" value="AhpD-like"/>
</dbReference>
<evidence type="ECO:0000313" key="3">
    <source>
        <dbReference type="Proteomes" id="UP000283458"/>
    </source>
</evidence>
<feature type="domain" description="Carboxymuconolactone decarboxylase-like" evidence="1">
    <location>
        <begin position="12"/>
        <end position="94"/>
    </location>
</feature>
<dbReference type="EMBL" id="QYUL01000001">
    <property type="protein sequence ID" value="RJF83180.1"/>
    <property type="molecule type" value="Genomic_DNA"/>
</dbReference>
<organism evidence="2 3">
    <name type="scientific">Azospirillum cavernae</name>
    <dbReference type="NCBI Taxonomy" id="2320860"/>
    <lineage>
        <taxon>Bacteria</taxon>
        <taxon>Pseudomonadati</taxon>
        <taxon>Pseudomonadota</taxon>
        <taxon>Alphaproteobacteria</taxon>
        <taxon>Rhodospirillales</taxon>
        <taxon>Azospirillaceae</taxon>
        <taxon>Azospirillum</taxon>
    </lineage>
</organism>
<dbReference type="SUPFAM" id="SSF69118">
    <property type="entry name" value="AhpD-like"/>
    <property type="match status" value="1"/>
</dbReference>
<accession>A0A418VZH8</accession>
<protein>
    <submittedName>
        <fullName evidence="2">Carboxymuconolactone decarboxylase family protein</fullName>
    </submittedName>
</protein>
<comment type="caution">
    <text evidence="2">The sequence shown here is derived from an EMBL/GenBank/DDBJ whole genome shotgun (WGS) entry which is preliminary data.</text>
</comment>
<dbReference type="Pfam" id="PF02627">
    <property type="entry name" value="CMD"/>
    <property type="match status" value="1"/>
</dbReference>
<dbReference type="InterPro" id="IPR003779">
    <property type="entry name" value="CMD-like"/>
</dbReference>